<accession>A0AA38YY74</accession>
<organism evidence="1 2">
    <name type="scientific">Vitis rotundifolia</name>
    <name type="common">Muscadine grape</name>
    <dbReference type="NCBI Taxonomy" id="103349"/>
    <lineage>
        <taxon>Eukaryota</taxon>
        <taxon>Viridiplantae</taxon>
        <taxon>Streptophyta</taxon>
        <taxon>Embryophyta</taxon>
        <taxon>Tracheophyta</taxon>
        <taxon>Spermatophyta</taxon>
        <taxon>Magnoliopsida</taxon>
        <taxon>eudicotyledons</taxon>
        <taxon>Gunneridae</taxon>
        <taxon>Pentapetalae</taxon>
        <taxon>rosids</taxon>
        <taxon>Vitales</taxon>
        <taxon>Vitaceae</taxon>
        <taxon>Viteae</taxon>
        <taxon>Vitis</taxon>
    </lineage>
</organism>
<protein>
    <submittedName>
        <fullName evidence="1">Uncharacterized protein</fullName>
    </submittedName>
</protein>
<keyword evidence="2" id="KW-1185">Reference proteome</keyword>
<dbReference type="EMBL" id="JARBHA010000016">
    <property type="protein sequence ID" value="KAJ9678829.1"/>
    <property type="molecule type" value="Genomic_DNA"/>
</dbReference>
<dbReference type="Proteomes" id="UP001168098">
    <property type="component" value="Unassembled WGS sequence"/>
</dbReference>
<evidence type="ECO:0000313" key="1">
    <source>
        <dbReference type="EMBL" id="KAJ9678829.1"/>
    </source>
</evidence>
<comment type="caution">
    <text evidence="1">The sequence shown here is derived from an EMBL/GenBank/DDBJ whole genome shotgun (WGS) entry which is preliminary data.</text>
</comment>
<gene>
    <name evidence="1" type="ORF">PVL29_020892</name>
</gene>
<reference evidence="1 2" key="1">
    <citation type="journal article" date="2023" name="BMC Biotechnol.">
        <title>Vitis rotundifolia cv Carlos genome sequencing.</title>
        <authorList>
            <person name="Huff M."/>
            <person name="Hulse-Kemp A."/>
            <person name="Scheffler B."/>
            <person name="Youngblood R."/>
            <person name="Simpson S."/>
            <person name="Babiker E."/>
            <person name="Staton M."/>
        </authorList>
    </citation>
    <scope>NUCLEOTIDE SEQUENCE [LARGE SCALE GENOMIC DNA]</scope>
    <source>
        <tissue evidence="1">Leaf</tissue>
    </source>
</reference>
<name>A0AA38YY74_VITRO</name>
<dbReference type="AlphaFoldDB" id="A0AA38YY74"/>
<sequence>MIAKMFWEILDVYDIKSYYRLLSLKNSEMAKLLISFMAFLLDRPDAYDPVLMNGSISLTTLVAISQLLFMAIRVLASPIETNDGNSKRDGNDGNDHLRVYSPLASCWKLTGHLYAPQYIKQNAGTKAVSAKENLKLSRSGVKSRP</sequence>
<proteinExistence type="predicted"/>
<evidence type="ECO:0000313" key="2">
    <source>
        <dbReference type="Proteomes" id="UP001168098"/>
    </source>
</evidence>